<dbReference type="GO" id="GO:0012505">
    <property type="term" value="C:endomembrane system"/>
    <property type="evidence" value="ECO:0007669"/>
    <property type="project" value="UniProtKB-SubCell"/>
</dbReference>
<evidence type="ECO:0000256" key="14">
    <source>
        <dbReference type="PIRSR" id="PIRSR634016-1"/>
    </source>
</evidence>
<dbReference type="FunFam" id="1.25.50.20:FF:000003">
    <property type="entry name" value="Leucyl-cystinyl aminopeptidase"/>
    <property type="match status" value="1"/>
</dbReference>
<dbReference type="InterPro" id="IPR050344">
    <property type="entry name" value="Peptidase_M1_aminopeptidases"/>
</dbReference>
<dbReference type="GO" id="GO:0070006">
    <property type="term" value="F:metalloaminopeptidase activity"/>
    <property type="evidence" value="ECO:0007669"/>
    <property type="project" value="TreeGrafter"/>
</dbReference>
<dbReference type="Pfam" id="PF17900">
    <property type="entry name" value="Peptidase_M1_N"/>
    <property type="match status" value="2"/>
</dbReference>
<dbReference type="FunFam" id="1.10.390.10:FF:000033">
    <property type="entry name" value="Endoplasmic reticulum aminopeptidase 1b"/>
    <property type="match status" value="1"/>
</dbReference>
<dbReference type="Pfam" id="PF11838">
    <property type="entry name" value="ERAP1_C"/>
    <property type="match status" value="3"/>
</dbReference>
<dbReference type="InterPro" id="IPR001930">
    <property type="entry name" value="Peptidase_M1"/>
</dbReference>
<evidence type="ECO:0000256" key="7">
    <source>
        <dbReference type="ARBA" id="ARBA00022833"/>
    </source>
</evidence>
<feature type="chain" id="PRO_5036456229" evidence="17">
    <location>
        <begin position="22"/>
        <end position="1521"/>
    </location>
</feature>
<dbReference type="Gene3D" id="2.60.40.1730">
    <property type="entry name" value="tricorn interacting facor f3 domain"/>
    <property type="match status" value="2"/>
</dbReference>
<evidence type="ECO:0000256" key="8">
    <source>
        <dbReference type="ARBA" id="ARBA00022968"/>
    </source>
</evidence>
<dbReference type="PANTHER" id="PTHR11533:SF239">
    <property type="entry name" value="ENDOPLASMIC RETICULUM AMINOPEPTIDASE 2"/>
    <property type="match status" value="1"/>
</dbReference>
<evidence type="ECO:0000259" key="20">
    <source>
        <dbReference type="Pfam" id="PF17900"/>
    </source>
</evidence>
<evidence type="ECO:0000256" key="1">
    <source>
        <dbReference type="ARBA" id="ARBA00010136"/>
    </source>
</evidence>
<comment type="cofactor">
    <cofactor evidence="15">
        <name>Zn(2+)</name>
        <dbReference type="ChEBI" id="CHEBI:29105"/>
    </cofactor>
    <text evidence="15">Binds 1 zinc ion per subunit.</text>
</comment>
<keyword evidence="4" id="KW-0812">Transmembrane</keyword>
<organism evidence="21 22">
    <name type="scientific">Polypterus senegalus</name>
    <name type="common">Senegal bichir</name>
    <dbReference type="NCBI Taxonomy" id="55291"/>
    <lineage>
        <taxon>Eukaryota</taxon>
        <taxon>Metazoa</taxon>
        <taxon>Chordata</taxon>
        <taxon>Craniata</taxon>
        <taxon>Vertebrata</taxon>
        <taxon>Euteleostomi</taxon>
        <taxon>Actinopterygii</taxon>
        <taxon>Polypteriformes</taxon>
        <taxon>Polypteridae</taxon>
        <taxon>Polypterus</taxon>
    </lineage>
</organism>
<dbReference type="SUPFAM" id="SSF55486">
    <property type="entry name" value="Metalloproteases ('zincins'), catalytic domain"/>
    <property type="match status" value="2"/>
</dbReference>
<dbReference type="GO" id="GO:0008270">
    <property type="term" value="F:zinc ion binding"/>
    <property type="evidence" value="ECO:0007669"/>
    <property type="project" value="InterPro"/>
</dbReference>
<dbReference type="EMBL" id="JAATIS010001241">
    <property type="protein sequence ID" value="KAG2466835.1"/>
    <property type="molecule type" value="Genomic_DNA"/>
</dbReference>
<keyword evidence="3" id="KW-0645">Protease</keyword>
<feature type="signal peptide" evidence="17">
    <location>
        <begin position="1"/>
        <end position="21"/>
    </location>
</feature>
<feature type="domain" description="ERAP1-like C-terminal" evidence="19">
    <location>
        <begin position="1235"/>
        <end position="1392"/>
    </location>
</feature>
<keyword evidence="8" id="KW-0735">Signal-anchor</keyword>
<keyword evidence="12" id="KW-0325">Glycoprotein</keyword>
<dbReference type="InterPro" id="IPR045357">
    <property type="entry name" value="Aminopeptidase_N-like_N"/>
</dbReference>
<comment type="similarity">
    <text evidence="1">Belongs to the peptidase M1 family.</text>
</comment>
<dbReference type="Gene3D" id="1.10.390.10">
    <property type="entry name" value="Neutral Protease Domain 2"/>
    <property type="match status" value="3"/>
</dbReference>
<keyword evidence="9" id="KW-1133">Transmembrane helix</keyword>
<evidence type="ECO:0000259" key="19">
    <source>
        <dbReference type="Pfam" id="PF11838"/>
    </source>
</evidence>
<keyword evidence="11" id="KW-0472">Membrane</keyword>
<evidence type="ECO:0000256" key="10">
    <source>
        <dbReference type="ARBA" id="ARBA00023049"/>
    </source>
</evidence>
<dbReference type="PRINTS" id="PR00756">
    <property type="entry name" value="ALADIPTASE"/>
</dbReference>
<dbReference type="GO" id="GO:0005737">
    <property type="term" value="C:cytoplasm"/>
    <property type="evidence" value="ECO:0007669"/>
    <property type="project" value="TreeGrafter"/>
</dbReference>
<evidence type="ECO:0000256" key="17">
    <source>
        <dbReference type="SAM" id="SignalP"/>
    </source>
</evidence>
<evidence type="ECO:0000256" key="13">
    <source>
        <dbReference type="ARBA" id="ARBA00060399"/>
    </source>
</evidence>
<evidence type="ECO:0000256" key="6">
    <source>
        <dbReference type="ARBA" id="ARBA00022801"/>
    </source>
</evidence>
<dbReference type="CDD" id="cd09601">
    <property type="entry name" value="M1_APN-Q_like"/>
    <property type="match status" value="2"/>
</dbReference>
<evidence type="ECO:0000256" key="12">
    <source>
        <dbReference type="ARBA" id="ARBA00023180"/>
    </source>
</evidence>
<protein>
    <submittedName>
        <fullName evidence="21">ERAP2 aminopeptidase</fullName>
    </submittedName>
</protein>
<feature type="binding site" evidence="15">
    <location>
        <position position="345"/>
    </location>
    <ligand>
        <name>Zn(2+)</name>
        <dbReference type="ChEBI" id="CHEBI:29105"/>
        <note>catalytic</note>
    </ligand>
</feature>
<feature type="domain" description="ERAP1-like C-terminal" evidence="19">
    <location>
        <begin position="1395"/>
        <end position="1486"/>
    </location>
</feature>
<dbReference type="SUPFAM" id="SSF63737">
    <property type="entry name" value="Leukotriene A4 hydrolase N-terminal domain"/>
    <property type="match status" value="2"/>
</dbReference>
<dbReference type="FunFam" id="2.60.40.1730:FF:000046">
    <property type="entry name" value="Endoplasmic reticulum aminopeptidase 2"/>
    <property type="match status" value="2"/>
</dbReference>
<feature type="active site" description="Proton acceptor" evidence="14">
    <location>
        <position position="342"/>
    </location>
</feature>
<dbReference type="FunFam" id="1.10.390.10:FF:000016">
    <property type="entry name" value="Glutamyl aminopeptidase"/>
    <property type="match status" value="1"/>
</dbReference>
<feature type="site" description="Transition state stabilizer" evidence="16">
    <location>
        <position position="426"/>
    </location>
</feature>
<keyword evidence="2 21" id="KW-0031">Aminopeptidase</keyword>
<evidence type="ECO:0000256" key="16">
    <source>
        <dbReference type="PIRSR" id="PIRSR634016-4"/>
    </source>
</evidence>
<comment type="subcellular location">
    <subcellularLocation>
        <location evidence="13">Endomembrane system</location>
        <topology evidence="13">Single-pass type II membrane protein</topology>
    </subcellularLocation>
</comment>
<feature type="domain" description="Aminopeptidase N-like N-terminal" evidence="20">
    <location>
        <begin position="848"/>
        <end position="1037"/>
    </location>
</feature>
<name>A0A8X7XCT7_POLSE</name>
<keyword evidence="6" id="KW-0378">Hydrolase</keyword>
<evidence type="ECO:0000256" key="4">
    <source>
        <dbReference type="ARBA" id="ARBA00022692"/>
    </source>
</evidence>
<feature type="domain" description="ERAP1-like C-terminal" evidence="19">
    <location>
        <begin position="568"/>
        <end position="787"/>
    </location>
</feature>
<dbReference type="Gene3D" id="2.60.40.1910">
    <property type="match status" value="1"/>
</dbReference>
<dbReference type="GO" id="GO:0042277">
    <property type="term" value="F:peptide binding"/>
    <property type="evidence" value="ECO:0007669"/>
    <property type="project" value="TreeGrafter"/>
</dbReference>
<feature type="binding site" evidence="15">
    <location>
        <position position="364"/>
    </location>
    <ligand>
        <name>Zn(2+)</name>
        <dbReference type="ChEBI" id="CHEBI:29105"/>
        <note>catalytic</note>
    </ligand>
</feature>
<dbReference type="InterPro" id="IPR034016">
    <property type="entry name" value="M1_APN-typ"/>
</dbReference>
<dbReference type="FunFam" id="2.60.40.1910:FF:000001">
    <property type="entry name" value="Leucyl-cystinyl aminopeptidase"/>
    <property type="match status" value="1"/>
</dbReference>
<comment type="caution">
    <text evidence="21">The sequence shown here is derived from an EMBL/GenBank/DDBJ whole genome shotgun (WGS) entry which is preliminary data.</text>
</comment>
<dbReference type="InterPro" id="IPR024571">
    <property type="entry name" value="ERAP1-like_C_dom"/>
</dbReference>
<evidence type="ECO:0000259" key="18">
    <source>
        <dbReference type="Pfam" id="PF01433"/>
    </source>
</evidence>
<sequence length="1521" mass="174538">MKFTTTFLHLLLIFATDAVYGSHNYATVATNGQPFPWAERRLPDNIFPVHYNLLIHPNLTTLKFTGSVKIEVDVTHNTNTVILHSKHLQIIKASIEDEMDDSSLGVALQVLEYPPHEQIALLSTNTLLAGKKYFVYLSYAANLSEGFHGFYKSTYHSKDGETRILASTHFEPTSARMAFPCFDEPAFKANYSITIRRGAEHIALSNMPKVKTVHLGDGLYEDHFDISVRMSTYLVAFIVCDFKSVSQMTSTGVKISVYAVPDKWNQTHYALEAAVKLLEFYEKYFNIYYPLPKQDLVAIPDFQSGAMENWGLTTYRETSLLFDPQTSSVSDKLWVTLVIGHELAHQWFGNLVTMEWWNDIWLNEGFARYMEIVSVEATYPELQADDYLLDTCFAAIGRDSMNSSRPITTTAESPTEINEMFDTVSYEKGACILHMLRNYLSKDVFQSGIVRYLRKYSYRNAKNEDLWNSMANYKYGGEHLDLKTMMNTWTLQKGIPLVIVDQQNNIVRIRQERFLKGIFPTDPVWPSLQEGYLWHIPLTYITSNSRNVEKHLLETKSGVIDLRGNVSWIKFNTDMNGYYIVHYEGDGWGKIIKLLKENHTVLSHKDRANLIHNVFQLVSAGKLSLDRALDLFLYLRFETHNVPLLQGLGYLEAIFRMIEKAGNPDVAQNLKNYILKYFQDVIDKQTWSDEGSISDRRLRSEVLNLACDFDHPMCVKKANELFKEWVRSNGTLSLPTDVIMTVYSIGAKSAEGWDFLLEKYKISLSGAEKSKILSALTNTKDVDKLLRFELGSFSIRTIIVGTTSHFSSKEDLNEFHYGVPCESKQGKFKVGNNDSFPWISMRLPDKVVPLHYDILIHPNLTSLKFSGMVVIEVLIKHDTDFIVLHSKGLEITFASILLEADWKTDNEEMNLNVLEHKAHEQIAIMANETLLTNQKYRLHIRFQASLADGFDGFYKSTYLTSVGEERVLATTDFEPTAARMAFPCFDEPSFKATFSIKIRRERQHITLSNMPKIQTLELSDGLVEDYFNVTKKMSTYLVAYIVCDFRSVSANTSSDIKVSVYAVPEKWNQTQYALEVAVKILEFFENYFNISYPLPKLDLIAIPDFQSGAMENWGLITYRETSLLYDAQTSSLSDKQWVTKVIAHELAHQDEYFLSVCFGAISRDSLKSSHPISNAAETPTQIMEMFDSVSYDKHRYFKEPPHLKETMDSWILQMGVPLIVVENNDIIQLEKEVKWIKFNPNMNGYYLVHYEGNGWETLVQLLNQNHTVLSNKDRTNLIHNIFQLVSVGKVSLHHGLDLLLYLKNETDNLPLLQGIGYLEVLYQMMERRGISDVANNLKHFGDFIERQTWSDEGSISEKKLRTELLRLACQLHNKQCIEKAKQLFDNWMASNSSSRLLELCMKGDVIKTQDLASVVATISINPDGQYLAWEFVKNNWNKLLEKFDVGSFSIRGILYGTTAHFSSNKDLEDVKMFFKFLKEQGQELTVADVAVEMIQKNIKWLERNLQVLRKWLENVLSNEAS</sequence>
<dbReference type="InterPro" id="IPR027268">
    <property type="entry name" value="Peptidase_M4/M1_CTD_sf"/>
</dbReference>
<dbReference type="GO" id="GO:0005615">
    <property type="term" value="C:extracellular space"/>
    <property type="evidence" value="ECO:0007669"/>
    <property type="project" value="TreeGrafter"/>
</dbReference>
<dbReference type="Pfam" id="PF01433">
    <property type="entry name" value="Peptidase_M1"/>
    <property type="match status" value="2"/>
</dbReference>
<reference evidence="21 22" key="1">
    <citation type="journal article" date="2021" name="Cell">
        <title>Tracing the genetic footprints of vertebrate landing in non-teleost ray-finned fishes.</title>
        <authorList>
            <person name="Bi X."/>
            <person name="Wang K."/>
            <person name="Yang L."/>
            <person name="Pan H."/>
            <person name="Jiang H."/>
            <person name="Wei Q."/>
            <person name="Fang M."/>
            <person name="Yu H."/>
            <person name="Zhu C."/>
            <person name="Cai Y."/>
            <person name="He Y."/>
            <person name="Gan X."/>
            <person name="Zeng H."/>
            <person name="Yu D."/>
            <person name="Zhu Y."/>
            <person name="Jiang H."/>
            <person name="Qiu Q."/>
            <person name="Yang H."/>
            <person name="Zhang Y.E."/>
            <person name="Wang W."/>
            <person name="Zhu M."/>
            <person name="He S."/>
            <person name="Zhang G."/>
        </authorList>
    </citation>
    <scope>NUCLEOTIDE SEQUENCE [LARGE SCALE GENOMIC DNA]</scope>
    <source>
        <strain evidence="21">Bchr_013</strain>
    </source>
</reference>
<keyword evidence="22" id="KW-1185">Reference proteome</keyword>
<dbReference type="Gene3D" id="1.25.50.20">
    <property type="match status" value="3"/>
</dbReference>
<proteinExistence type="inferred from homology"/>
<feature type="binding site" evidence="15">
    <location>
        <position position="341"/>
    </location>
    <ligand>
        <name>Zn(2+)</name>
        <dbReference type="ChEBI" id="CHEBI:29105"/>
        <note>catalytic</note>
    </ligand>
</feature>
<dbReference type="SMR" id="A0A8X7XCT7"/>
<evidence type="ECO:0000256" key="9">
    <source>
        <dbReference type="ARBA" id="ARBA00022989"/>
    </source>
</evidence>
<evidence type="ECO:0000256" key="3">
    <source>
        <dbReference type="ARBA" id="ARBA00022670"/>
    </source>
</evidence>
<evidence type="ECO:0000313" key="21">
    <source>
        <dbReference type="EMBL" id="KAG2466835.1"/>
    </source>
</evidence>
<evidence type="ECO:0000256" key="5">
    <source>
        <dbReference type="ARBA" id="ARBA00022723"/>
    </source>
</evidence>
<dbReference type="GO" id="GO:0016020">
    <property type="term" value="C:membrane"/>
    <property type="evidence" value="ECO:0007669"/>
    <property type="project" value="TreeGrafter"/>
</dbReference>
<keyword evidence="10" id="KW-0482">Metalloprotease</keyword>
<keyword evidence="7 15" id="KW-0862">Zinc</keyword>
<dbReference type="PANTHER" id="PTHR11533">
    <property type="entry name" value="PROTEASE M1 ZINC METALLOPROTEASE"/>
    <property type="match status" value="1"/>
</dbReference>
<evidence type="ECO:0000256" key="11">
    <source>
        <dbReference type="ARBA" id="ARBA00023136"/>
    </source>
</evidence>
<evidence type="ECO:0000256" key="2">
    <source>
        <dbReference type="ARBA" id="ARBA00022438"/>
    </source>
</evidence>
<feature type="domain" description="Peptidase M1 membrane alanine aminopeptidase" evidence="18">
    <location>
        <begin position="269"/>
        <end position="489"/>
    </location>
</feature>
<keyword evidence="5 15" id="KW-0479">Metal-binding</keyword>
<feature type="non-terminal residue" evidence="21">
    <location>
        <position position="1"/>
    </location>
</feature>
<keyword evidence="17" id="KW-0732">Signal</keyword>
<evidence type="ECO:0000256" key="15">
    <source>
        <dbReference type="PIRSR" id="PIRSR634016-3"/>
    </source>
</evidence>
<dbReference type="GO" id="GO:0006508">
    <property type="term" value="P:proteolysis"/>
    <property type="evidence" value="ECO:0007669"/>
    <property type="project" value="UniProtKB-KW"/>
</dbReference>
<feature type="domain" description="Aminopeptidase N-like N-terminal" evidence="20">
    <location>
        <begin position="48"/>
        <end position="234"/>
    </location>
</feature>
<accession>A0A8X7XCT7</accession>
<evidence type="ECO:0000313" key="22">
    <source>
        <dbReference type="Proteomes" id="UP000886611"/>
    </source>
</evidence>
<gene>
    <name evidence="21" type="primary">Erap2</name>
    <name evidence="21" type="ORF">GTO96_0020330</name>
</gene>
<feature type="domain" description="Peptidase M1 membrane alanine aminopeptidase" evidence="18">
    <location>
        <begin position="1072"/>
        <end position="1149"/>
    </location>
</feature>
<feature type="non-terminal residue" evidence="21">
    <location>
        <position position="1521"/>
    </location>
</feature>
<dbReference type="Proteomes" id="UP000886611">
    <property type="component" value="Unassembled WGS sequence"/>
</dbReference>
<dbReference type="InterPro" id="IPR014782">
    <property type="entry name" value="Peptidase_M1_dom"/>
</dbReference>
<dbReference type="InterPro" id="IPR042097">
    <property type="entry name" value="Aminopeptidase_N-like_N_sf"/>
</dbReference>
<dbReference type="GO" id="GO:0043171">
    <property type="term" value="P:peptide catabolic process"/>
    <property type="evidence" value="ECO:0007669"/>
    <property type="project" value="TreeGrafter"/>
</dbReference>